<dbReference type="InterPro" id="IPR036259">
    <property type="entry name" value="MFS_trans_sf"/>
</dbReference>
<accession>A0ABV5X2T1</accession>
<feature type="transmembrane region" description="Helical" evidence="7">
    <location>
        <begin position="21"/>
        <end position="45"/>
    </location>
</feature>
<evidence type="ECO:0000313" key="9">
    <source>
        <dbReference type="EMBL" id="MFB9776057.1"/>
    </source>
</evidence>
<evidence type="ECO:0000256" key="2">
    <source>
        <dbReference type="ARBA" id="ARBA00022448"/>
    </source>
</evidence>
<dbReference type="PROSITE" id="PS50850">
    <property type="entry name" value="MFS"/>
    <property type="match status" value="1"/>
</dbReference>
<evidence type="ECO:0000256" key="4">
    <source>
        <dbReference type="ARBA" id="ARBA00022692"/>
    </source>
</evidence>
<dbReference type="RefSeq" id="WP_376839700.1">
    <property type="nucleotide sequence ID" value="NZ_JBHMAU010000046.1"/>
</dbReference>
<feature type="transmembrane region" description="Helical" evidence="7">
    <location>
        <begin position="82"/>
        <end position="103"/>
    </location>
</feature>
<dbReference type="Proteomes" id="UP001589707">
    <property type="component" value="Unassembled WGS sequence"/>
</dbReference>
<feature type="transmembrane region" description="Helical" evidence="7">
    <location>
        <begin position="338"/>
        <end position="363"/>
    </location>
</feature>
<organism evidence="9 10">
    <name type="scientific">Brevibacterium otitidis</name>
    <dbReference type="NCBI Taxonomy" id="53364"/>
    <lineage>
        <taxon>Bacteria</taxon>
        <taxon>Bacillati</taxon>
        <taxon>Actinomycetota</taxon>
        <taxon>Actinomycetes</taxon>
        <taxon>Micrococcales</taxon>
        <taxon>Brevibacteriaceae</taxon>
        <taxon>Brevibacterium</taxon>
    </lineage>
</organism>
<dbReference type="InterPro" id="IPR010290">
    <property type="entry name" value="TM_effector"/>
</dbReference>
<feature type="transmembrane region" description="Helical" evidence="7">
    <location>
        <begin position="147"/>
        <end position="169"/>
    </location>
</feature>
<keyword evidence="10" id="KW-1185">Reference proteome</keyword>
<name>A0ABV5X2T1_9MICO</name>
<proteinExistence type="predicted"/>
<comment type="caution">
    <text evidence="9">The sequence shown here is derived from an EMBL/GenBank/DDBJ whole genome shotgun (WGS) entry which is preliminary data.</text>
</comment>
<feature type="transmembrane region" description="Helical" evidence="7">
    <location>
        <begin position="410"/>
        <end position="434"/>
    </location>
</feature>
<keyword evidence="2" id="KW-0813">Transport</keyword>
<evidence type="ECO:0000256" key="5">
    <source>
        <dbReference type="ARBA" id="ARBA00022989"/>
    </source>
</evidence>
<sequence>MALRDLLADTRPLRTPTFCRLWTANIVTVIGAQITIVAIPAQLYAVTGQSSYVGLAGLFGLIPLVIFGLYGGALADVMDRRLLMPGSGFGLVAVSFALFVLSALGAPNVWLILSVYALQQSFFALNQPARTAILPALLPGDQLPVANALNMTLMTFGAVVGPLVGGMLIPVIGFSFLYLFDACALLVSVWAIWRLPSLPPQTAADTADADDAAAAAEGGTPSRRRRAGVRSVIDGFAYLFTAPVLLMSFVVDIIAMVFGMPRALFPQIAHETFNGPSSGGAVFAILSAAVPLGALLGGIFSGWVSRVHRHGLAAVICILVWGVGMTGFGLMLPVAGHWWMLALIGAVVFLAIGGVADVVSAAFRTTILQQAADDAVRGRLQGVFIVVVAGGPRIADVLHGYAATAVGTTWATAGGGFLVIIGVLIAAAAAPSFIRYPARG</sequence>
<protein>
    <submittedName>
        <fullName evidence="9">MFS transporter</fullName>
    </submittedName>
</protein>
<feature type="transmembrane region" description="Helical" evidence="7">
    <location>
        <begin position="312"/>
        <end position="332"/>
    </location>
</feature>
<evidence type="ECO:0000256" key="3">
    <source>
        <dbReference type="ARBA" id="ARBA00022475"/>
    </source>
</evidence>
<feature type="transmembrane region" description="Helical" evidence="7">
    <location>
        <begin position="235"/>
        <end position="260"/>
    </location>
</feature>
<feature type="transmembrane region" description="Helical" evidence="7">
    <location>
        <begin position="383"/>
        <end position="404"/>
    </location>
</feature>
<dbReference type="PANTHER" id="PTHR23513:SF9">
    <property type="entry name" value="ENTEROBACTIN EXPORTER ENTS"/>
    <property type="match status" value="1"/>
</dbReference>
<dbReference type="Gene3D" id="1.20.1250.20">
    <property type="entry name" value="MFS general substrate transporter like domains"/>
    <property type="match status" value="1"/>
</dbReference>
<dbReference type="EMBL" id="JBHMAU010000046">
    <property type="protein sequence ID" value="MFB9776057.1"/>
    <property type="molecule type" value="Genomic_DNA"/>
</dbReference>
<dbReference type="CDD" id="cd06173">
    <property type="entry name" value="MFS_MefA_like"/>
    <property type="match status" value="1"/>
</dbReference>
<keyword evidence="4 7" id="KW-0812">Transmembrane</keyword>
<dbReference type="SUPFAM" id="SSF103473">
    <property type="entry name" value="MFS general substrate transporter"/>
    <property type="match status" value="1"/>
</dbReference>
<dbReference type="InterPro" id="IPR020846">
    <property type="entry name" value="MFS_dom"/>
</dbReference>
<reference evidence="9 10" key="1">
    <citation type="submission" date="2024-09" db="EMBL/GenBank/DDBJ databases">
        <authorList>
            <person name="Sun Q."/>
            <person name="Mori K."/>
        </authorList>
    </citation>
    <scope>NUCLEOTIDE SEQUENCE [LARGE SCALE GENOMIC DNA]</scope>
    <source>
        <strain evidence="9 10">JCM 11683</strain>
    </source>
</reference>
<evidence type="ECO:0000256" key="7">
    <source>
        <dbReference type="SAM" id="Phobius"/>
    </source>
</evidence>
<evidence type="ECO:0000256" key="1">
    <source>
        <dbReference type="ARBA" id="ARBA00004429"/>
    </source>
</evidence>
<evidence type="ECO:0000259" key="8">
    <source>
        <dbReference type="PROSITE" id="PS50850"/>
    </source>
</evidence>
<comment type="subcellular location">
    <subcellularLocation>
        <location evidence="1">Cell inner membrane</location>
        <topology evidence="1">Multi-pass membrane protein</topology>
    </subcellularLocation>
</comment>
<keyword evidence="5 7" id="KW-1133">Transmembrane helix</keyword>
<evidence type="ECO:0000256" key="6">
    <source>
        <dbReference type="ARBA" id="ARBA00023136"/>
    </source>
</evidence>
<feature type="domain" description="Major facilitator superfamily (MFS) profile" evidence="8">
    <location>
        <begin position="236"/>
        <end position="440"/>
    </location>
</feature>
<gene>
    <name evidence="9" type="ORF">ACFFN1_06530</name>
</gene>
<feature type="transmembrane region" description="Helical" evidence="7">
    <location>
        <begin position="280"/>
        <end position="300"/>
    </location>
</feature>
<feature type="transmembrane region" description="Helical" evidence="7">
    <location>
        <begin position="51"/>
        <end position="70"/>
    </location>
</feature>
<dbReference type="PANTHER" id="PTHR23513">
    <property type="entry name" value="INTEGRAL MEMBRANE EFFLUX PROTEIN-RELATED"/>
    <property type="match status" value="1"/>
</dbReference>
<dbReference type="Pfam" id="PF05977">
    <property type="entry name" value="MFS_3"/>
    <property type="match status" value="1"/>
</dbReference>
<keyword evidence="3" id="KW-1003">Cell membrane</keyword>
<keyword evidence="6 7" id="KW-0472">Membrane</keyword>
<evidence type="ECO:0000313" key="10">
    <source>
        <dbReference type="Proteomes" id="UP001589707"/>
    </source>
</evidence>